<dbReference type="RefSeq" id="WP_282756520.1">
    <property type="nucleotide sequence ID" value="NZ_JASCTH010000001.1"/>
</dbReference>
<dbReference type="Pfam" id="PF10824">
    <property type="entry name" value="T7SS_ESX_EspC"/>
    <property type="match status" value="1"/>
</dbReference>
<dbReference type="InterPro" id="IPR022536">
    <property type="entry name" value="EspC"/>
</dbReference>
<accession>A0ABT6WC04</accession>
<sequence length="104" mass="10839">MRFPAAVVRQHAGAVSEAADQMAVARSAVREVSMDHQAYGEICQFLPGMLSPLFSGAVDILNGAVDALSETALKLRATAASMEAVDVDSAGRLTEVGRGPELPL</sequence>
<evidence type="ECO:0000313" key="2">
    <source>
        <dbReference type="Proteomes" id="UP001241758"/>
    </source>
</evidence>
<evidence type="ECO:0000313" key="1">
    <source>
        <dbReference type="EMBL" id="MDI6097239.1"/>
    </source>
</evidence>
<proteinExistence type="predicted"/>
<keyword evidence="2" id="KW-1185">Reference proteome</keyword>
<comment type="caution">
    <text evidence="1">The sequence shown here is derived from an EMBL/GenBank/DDBJ whole genome shotgun (WGS) entry which is preliminary data.</text>
</comment>
<reference evidence="1 2" key="1">
    <citation type="submission" date="2023-05" db="EMBL/GenBank/DDBJ databases">
        <title>Actinoplanes sp. NEAU-A12 genome sequencing.</title>
        <authorList>
            <person name="Wang Z.-S."/>
        </authorList>
    </citation>
    <scope>NUCLEOTIDE SEQUENCE [LARGE SCALE GENOMIC DNA]</scope>
    <source>
        <strain evidence="1 2">NEAU-A12</strain>
    </source>
</reference>
<organism evidence="1 2">
    <name type="scientific">Actinoplanes sandaracinus</name>
    <dbReference type="NCBI Taxonomy" id="3045177"/>
    <lineage>
        <taxon>Bacteria</taxon>
        <taxon>Bacillati</taxon>
        <taxon>Actinomycetota</taxon>
        <taxon>Actinomycetes</taxon>
        <taxon>Micromonosporales</taxon>
        <taxon>Micromonosporaceae</taxon>
        <taxon>Actinoplanes</taxon>
    </lineage>
</organism>
<gene>
    <name evidence="1" type="ORF">QLQ12_01270</name>
</gene>
<name>A0ABT6WC04_9ACTN</name>
<protein>
    <submittedName>
        <fullName evidence="1">Type VII secretion target</fullName>
    </submittedName>
</protein>
<dbReference type="Proteomes" id="UP001241758">
    <property type="component" value="Unassembled WGS sequence"/>
</dbReference>
<dbReference type="EMBL" id="JASCTH010000001">
    <property type="protein sequence ID" value="MDI6097239.1"/>
    <property type="molecule type" value="Genomic_DNA"/>
</dbReference>